<evidence type="ECO:0000259" key="1">
    <source>
        <dbReference type="Pfam" id="PF13392"/>
    </source>
</evidence>
<gene>
    <name evidence="2" type="ordered locus">Mmcs_2915</name>
</gene>
<dbReference type="Gene3D" id="3.90.75.20">
    <property type="match status" value="1"/>
</dbReference>
<dbReference type="KEGG" id="mmc:Mmcs_2915"/>
<name>A0A5Q5BL12_MYCSS</name>
<protein>
    <submittedName>
        <fullName evidence="2">HNH endonuclease</fullName>
    </submittedName>
</protein>
<reference evidence="2" key="1">
    <citation type="submission" date="2006-06" db="EMBL/GenBank/DDBJ databases">
        <title>Complete sequence of chromosome of Mycobacterium sp. MCS.</title>
        <authorList>
            <consortium name="US DOE Joint Genome Institute"/>
            <person name="Copeland A."/>
            <person name="Lucas S."/>
            <person name="Lapidus A."/>
            <person name="Barry K."/>
            <person name="Detter J.C."/>
            <person name="Glavina del Rio T."/>
            <person name="Hammon N."/>
            <person name="Israni S."/>
            <person name="Dalin E."/>
            <person name="Tice H."/>
            <person name="Pitluck S."/>
            <person name="Martinez M."/>
            <person name="Schmutz J."/>
            <person name="Larimer F."/>
            <person name="Land M."/>
            <person name="Hauser L."/>
            <person name="Kyrpides N."/>
            <person name="Kim E."/>
            <person name="Miller C.D."/>
            <person name="Hughes J.E."/>
            <person name="Anderson A.J."/>
            <person name="Sims R.C."/>
            <person name="Richardson P."/>
        </authorList>
    </citation>
    <scope>NUCLEOTIDE SEQUENCE [LARGE SCALE GENOMIC DNA]</scope>
    <source>
        <strain evidence="2">MCS</strain>
    </source>
</reference>
<dbReference type="SUPFAM" id="SSF54060">
    <property type="entry name" value="His-Me finger endonucleases"/>
    <property type="match status" value="1"/>
</dbReference>
<dbReference type="InterPro" id="IPR003615">
    <property type="entry name" value="HNH_nuc"/>
</dbReference>
<sequence length="124" mass="14452">MCVNCAWTGCNRPIHSRGYCGSHYNKARASGLLPSRPFWVEDTNTGCWLWNRKRRKDGYGRKSIDHSREIPAHRWVYEQHVGPIPDGLEIDHLCNNPPCVNPGHLEPVTHVENMLRQWRRRRAA</sequence>
<accession>A0A5Q5BL12</accession>
<keyword evidence="2" id="KW-0540">Nuclease</keyword>
<keyword evidence="2" id="KW-0255">Endonuclease</keyword>
<feature type="domain" description="HNH nuclease" evidence="1">
    <location>
        <begin position="72"/>
        <end position="114"/>
    </location>
</feature>
<dbReference type="AlphaFoldDB" id="A0A5Q5BL12"/>
<dbReference type="EMBL" id="CP000384">
    <property type="protein sequence ID" value="ABG09022.1"/>
    <property type="molecule type" value="Genomic_DNA"/>
</dbReference>
<dbReference type="Pfam" id="PF13392">
    <property type="entry name" value="HNH_3"/>
    <property type="match status" value="1"/>
</dbReference>
<dbReference type="GO" id="GO:0004519">
    <property type="term" value="F:endonuclease activity"/>
    <property type="evidence" value="ECO:0007669"/>
    <property type="project" value="UniProtKB-KW"/>
</dbReference>
<organism evidence="2">
    <name type="scientific">Mycobacterium sp. (strain MCS)</name>
    <dbReference type="NCBI Taxonomy" id="164756"/>
    <lineage>
        <taxon>Bacteria</taxon>
        <taxon>Bacillati</taxon>
        <taxon>Actinomycetota</taxon>
        <taxon>Actinomycetes</taxon>
        <taxon>Mycobacteriales</taxon>
        <taxon>Mycobacteriaceae</taxon>
        <taxon>Mycobacterium</taxon>
    </lineage>
</organism>
<evidence type="ECO:0000313" key="2">
    <source>
        <dbReference type="EMBL" id="ABG09022.1"/>
    </source>
</evidence>
<proteinExistence type="predicted"/>
<keyword evidence="2" id="KW-0378">Hydrolase</keyword>
<dbReference type="InterPro" id="IPR044925">
    <property type="entry name" value="His-Me_finger_sf"/>
</dbReference>